<feature type="non-terminal residue" evidence="2">
    <location>
        <position position="1"/>
    </location>
</feature>
<dbReference type="AlphaFoldDB" id="A0A6J4IFL8"/>
<reference evidence="2" key="1">
    <citation type="submission" date="2020-02" db="EMBL/GenBank/DDBJ databases">
        <authorList>
            <person name="Meier V. D."/>
        </authorList>
    </citation>
    <scope>NUCLEOTIDE SEQUENCE</scope>
    <source>
        <strain evidence="2">AVDCRST_MAG52</strain>
    </source>
</reference>
<proteinExistence type="predicted"/>
<dbReference type="EMBL" id="CADCTN010000143">
    <property type="protein sequence ID" value="CAA9248984.1"/>
    <property type="molecule type" value="Genomic_DNA"/>
</dbReference>
<feature type="compositionally biased region" description="Low complexity" evidence="1">
    <location>
        <begin position="79"/>
        <end position="101"/>
    </location>
</feature>
<evidence type="ECO:0000313" key="2">
    <source>
        <dbReference type="EMBL" id="CAA9248984.1"/>
    </source>
</evidence>
<protein>
    <submittedName>
        <fullName evidence="2">Putative membrane protein</fullName>
    </submittedName>
</protein>
<accession>A0A6J4IFL8</accession>
<feature type="region of interest" description="Disordered" evidence="1">
    <location>
        <begin position="159"/>
        <end position="189"/>
    </location>
</feature>
<sequence length="205" mass="21279">DGGLPCADQFRERPPSSARPAGHRAVDAPCRAGDRHGRPGRAPRPARGLRAVGRERAGPGVPLPRQPRHQPAASRSRQLRVPPRLPLRGRGVPDGVGAVLGAAGGVGARRGPRRRRPVRPGGRPRELLHPAGPPRSPLAVDRAHDLGRLHDHLAVPPAGGPASAGLAGRRTPPAVGRRRGARARPRGDAAAHPVVGALAATVQVL</sequence>
<name>A0A6J4IFL8_9ACTN</name>
<feature type="non-terminal residue" evidence="2">
    <location>
        <position position="205"/>
    </location>
</feature>
<gene>
    <name evidence="2" type="ORF">AVDCRST_MAG52-2041</name>
</gene>
<feature type="compositionally biased region" description="Low complexity" evidence="1">
    <location>
        <begin position="159"/>
        <end position="175"/>
    </location>
</feature>
<organism evidence="2">
    <name type="scientific">uncultured Blastococcus sp</name>
    <dbReference type="NCBI Taxonomy" id="217144"/>
    <lineage>
        <taxon>Bacteria</taxon>
        <taxon>Bacillati</taxon>
        <taxon>Actinomycetota</taxon>
        <taxon>Actinomycetes</taxon>
        <taxon>Geodermatophilales</taxon>
        <taxon>Geodermatophilaceae</taxon>
        <taxon>Blastococcus</taxon>
        <taxon>environmental samples</taxon>
    </lineage>
</organism>
<evidence type="ECO:0000256" key="1">
    <source>
        <dbReference type="SAM" id="MobiDB-lite"/>
    </source>
</evidence>
<feature type="region of interest" description="Disordered" evidence="1">
    <location>
        <begin position="1"/>
        <end position="140"/>
    </location>
</feature>